<feature type="domain" description="DDE-1" evidence="1">
    <location>
        <begin position="1"/>
        <end position="89"/>
    </location>
</feature>
<dbReference type="InterPro" id="IPR004875">
    <property type="entry name" value="DDE_SF_endonuclease_dom"/>
</dbReference>
<evidence type="ECO:0000313" key="3">
    <source>
        <dbReference type="Proteomes" id="UP000789901"/>
    </source>
</evidence>
<comment type="caution">
    <text evidence="2">The sequence shown here is derived from an EMBL/GenBank/DDBJ whole genome shotgun (WGS) entry which is preliminary data.</text>
</comment>
<dbReference type="Proteomes" id="UP000789901">
    <property type="component" value="Unassembled WGS sequence"/>
</dbReference>
<proteinExistence type="predicted"/>
<keyword evidence="3" id="KW-1185">Reference proteome</keyword>
<dbReference type="Pfam" id="PF03184">
    <property type="entry name" value="DDE_1"/>
    <property type="match status" value="1"/>
</dbReference>
<reference evidence="2 3" key="1">
    <citation type="submission" date="2021-06" db="EMBL/GenBank/DDBJ databases">
        <authorList>
            <person name="Kallberg Y."/>
            <person name="Tangrot J."/>
            <person name="Rosling A."/>
        </authorList>
    </citation>
    <scope>NUCLEOTIDE SEQUENCE [LARGE SCALE GENOMIC DNA]</scope>
    <source>
        <strain evidence="2 3">120-4 pot B 10/14</strain>
    </source>
</reference>
<evidence type="ECO:0000259" key="1">
    <source>
        <dbReference type="Pfam" id="PF03184"/>
    </source>
</evidence>
<feature type="non-terminal residue" evidence="2">
    <location>
        <position position="1"/>
    </location>
</feature>
<organism evidence="2 3">
    <name type="scientific">Gigaspora margarita</name>
    <dbReference type="NCBI Taxonomy" id="4874"/>
    <lineage>
        <taxon>Eukaryota</taxon>
        <taxon>Fungi</taxon>
        <taxon>Fungi incertae sedis</taxon>
        <taxon>Mucoromycota</taxon>
        <taxon>Glomeromycotina</taxon>
        <taxon>Glomeromycetes</taxon>
        <taxon>Diversisporales</taxon>
        <taxon>Gigasporaceae</taxon>
        <taxon>Gigaspora</taxon>
    </lineage>
</organism>
<accession>A0ABN7WAQ5</accession>
<name>A0ABN7WAQ5_GIGMA</name>
<sequence>NTDGTKKLVLLVINTSNIPNVFYNANITFHNQLPIDYYHNESAWMCQDIFQKFLRNLQRIFQIQEQKILILIDELEMMIDKNKTQNIQVSEVIVAQYKAQDIINLTVNTDI</sequence>
<protein>
    <submittedName>
        <fullName evidence="2">3152_t:CDS:1</fullName>
    </submittedName>
</protein>
<dbReference type="EMBL" id="CAJVQB010037170">
    <property type="protein sequence ID" value="CAG8824929.1"/>
    <property type="molecule type" value="Genomic_DNA"/>
</dbReference>
<evidence type="ECO:0000313" key="2">
    <source>
        <dbReference type="EMBL" id="CAG8824929.1"/>
    </source>
</evidence>
<gene>
    <name evidence="2" type="ORF">GMARGA_LOCUS28703</name>
</gene>